<proteinExistence type="inferred from homology"/>
<keyword evidence="2" id="KW-0808">Transferase</keyword>
<dbReference type="InterPro" id="IPR037051">
    <property type="entry name" value="4-carb_acid_sugar_kinase_N_sf"/>
</dbReference>
<dbReference type="GO" id="GO:0016301">
    <property type="term" value="F:kinase activity"/>
    <property type="evidence" value="ECO:0007669"/>
    <property type="project" value="UniProtKB-KW"/>
</dbReference>
<keyword evidence="11" id="KW-1185">Reference proteome</keyword>
<evidence type="ECO:0000256" key="2">
    <source>
        <dbReference type="ARBA" id="ARBA00022679"/>
    </source>
</evidence>
<dbReference type="STRING" id="545501.BN997_04502"/>
<dbReference type="OrthoDB" id="9778478at2"/>
<name>A0A0A1N0R6_9BACI</name>
<dbReference type="SUPFAM" id="SSF142764">
    <property type="entry name" value="YgbK-like"/>
    <property type="match status" value="1"/>
</dbReference>
<dbReference type="AlphaFoldDB" id="A0A0A1N0R6"/>
<evidence type="ECO:0000313" key="10">
    <source>
        <dbReference type="EMBL" id="CEI84551.1"/>
    </source>
</evidence>
<feature type="domain" description="Four-carbon acid sugar kinase N-terminal" evidence="8">
    <location>
        <begin position="3"/>
        <end position="229"/>
    </location>
</feature>
<evidence type="ECO:0000259" key="9">
    <source>
        <dbReference type="Pfam" id="PF17042"/>
    </source>
</evidence>
<evidence type="ECO:0000256" key="7">
    <source>
        <dbReference type="SAM" id="MobiDB-lite"/>
    </source>
</evidence>
<protein>
    <recommendedName>
        <fullName evidence="12">D-threonate kinase</fullName>
    </recommendedName>
</protein>
<feature type="region of interest" description="Disordered" evidence="7">
    <location>
        <begin position="227"/>
        <end position="247"/>
    </location>
</feature>
<evidence type="ECO:0000259" key="8">
    <source>
        <dbReference type="Pfam" id="PF07005"/>
    </source>
</evidence>
<accession>A0A0A1N0R6</accession>
<feature type="compositionally biased region" description="Basic and acidic residues" evidence="7">
    <location>
        <begin position="235"/>
        <end position="247"/>
    </location>
</feature>
<evidence type="ECO:0000313" key="11">
    <source>
        <dbReference type="Proteomes" id="UP000040453"/>
    </source>
</evidence>
<dbReference type="RefSeq" id="WP_042535455.1">
    <property type="nucleotide sequence ID" value="NZ_CDGG01000001.1"/>
</dbReference>
<dbReference type="Gene3D" id="3.40.50.10840">
    <property type="entry name" value="Putative sugar-binding, N-terminal domain"/>
    <property type="match status" value="1"/>
</dbReference>
<evidence type="ECO:0008006" key="12">
    <source>
        <dbReference type="Google" id="ProtNLM"/>
    </source>
</evidence>
<keyword evidence="3" id="KW-0547">Nucleotide-binding</keyword>
<sequence length="440" mass="47698">MELAVIADDLTGANDTGVQFANRGLSTTVLFSDTELQSSHLSEDVIVLNSDSRALDFQKAYDIVFKLSTELNRLGVTNVFKKIDSTMRGNIGQEIDAVMDVFQFKTSFVVPAFPKSKRTTVEGKHYVNGVLLADSEMSNDPSCPVKQSYLPELLEEQSKRDIQLISISDVQKGKDHILEKMLKLTAANSSQIIVIDATTDEELKAIVEAAEALKEKFLWVGSAGVASHLSSTGGNRKEVLQSNQSDERPPVLVVAGSVNMITDQQIHDLKKGNNVEEIVISPEAFFDNDKRKYEIDRIVQSGQALLAKGDLVITTDRGQEARNRVKQLKQELDLSNFDVGYTIAESMGMIACQLIEANDISGAVLTGGDISGATCKALKGEGIRVIGEVEPGIPYGQLFGGLFDGLPVVTKAGAFGTEQALSKALETITKVQGPVMNNKK</sequence>
<keyword evidence="4" id="KW-0418">Kinase</keyword>
<evidence type="ECO:0000256" key="1">
    <source>
        <dbReference type="ARBA" id="ARBA00005715"/>
    </source>
</evidence>
<dbReference type="Proteomes" id="UP000040453">
    <property type="component" value="Unassembled WGS sequence"/>
</dbReference>
<dbReference type="Pfam" id="PF07005">
    <property type="entry name" value="SBD_N"/>
    <property type="match status" value="1"/>
</dbReference>
<dbReference type="EMBL" id="CDGG01000001">
    <property type="protein sequence ID" value="CEI84551.1"/>
    <property type="molecule type" value="Genomic_DNA"/>
</dbReference>
<evidence type="ECO:0000256" key="4">
    <source>
        <dbReference type="ARBA" id="ARBA00022777"/>
    </source>
</evidence>
<feature type="domain" description="Four-carbon acid sugar kinase nucleotide binding" evidence="9">
    <location>
        <begin position="252"/>
        <end position="421"/>
    </location>
</feature>
<dbReference type="GO" id="GO:0005524">
    <property type="term" value="F:ATP binding"/>
    <property type="evidence" value="ECO:0007669"/>
    <property type="project" value="UniProtKB-KW"/>
</dbReference>
<dbReference type="InterPro" id="IPR042213">
    <property type="entry name" value="NBD_C_sf"/>
</dbReference>
<organism evidence="10 11">
    <name type="scientific">Oceanobacillus oncorhynchi</name>
    <dbReference type="NCBI Taxonomy" id="545501"/>
    <lineage>
        <taxon>Bacteria</taxon>
        <taxon>Bacillati</taxon>
        <taxon>Bacillota</taxon>
        <taxon>Bacilli</taxon>
        <taxon>Bacillales</taxon>
        <taxon>Bacillaceae</taxon>
        <taxon>Oceanobacillus</taxon>
    </lineage>
</organism>
<dbReference type="Gene3D" id="3.40.980.20">
    <property type="entry name" value="Four-carbon acid sugar kinase, nucleotide binding domain"/>
    <property type="match status" value="1"/>
</dbReference>
<gene>
    <name evidence="10" type="ORF">BN997_04502</name>
</gene>
<keyword evidence="6" id="KW-0119">Carbohydrate metabolism</keyword>
<evidence type="ECO:0000256" key="6">
    <source>
        <dbReference type="ARBA" id="ARBA00023277"/>
    </source>
</evidence>
<reference evidence="10 11" key="1">
    <citation type="submission" date="2014-11" db="EMBL/GenBank/DDBJ databases">
        <authorList>
            <person name="Urmite Genomes Urmite Genomes"/>
        </authorList>
    </citation>
    <scope>NUCLEOTIDE SEQUENCE [LARGE SCALE GENOMIC DNA]</scope>
    <source>
        <strain evidence="10 11">Oc5</strain>
    </source>
</reference>
<evidence type="ECO:0000256" key="5">
    <source>
        <dbReference type="ARBA" id="ARBA00022840"/>
    </source>
</evidence>
<keyword evidence="5" id="KW-0067">ATP-binding</keyword>
<dbReference type="Pfam" id="PF17042">
    <property type="entry name" value="NBD_C"/>
    <property type="match status" value="1"/>
</dbReference>
<dbReference type="InterPro" id="IPR010737">
    <property type="entry name" value="4-carb_acid_sugar_kinase_N"/>
</dbReference>
<evidence type="ECO:0000256" key="3">
    <source>
        <dbReference type="ARBA" id="ARBA00022741"/>
    </source>
</evidence>
<dbReference type="InterPro" id="IPR031475">
    <property type="entry name" value="NBD_C"/>
</dbReference>
<comment type="similarity">
    <text evidence="1">Belongs to the four-carbon acid sugar kinase family.</text>
</comment>